<organism evidence="2 3">
    <name type="scientific">Hydrogenophaga aromaticivorans</name>
    <dbReference type="NCBI Taxonomy" id="2610898"/>
    <lineage>
        <taxon>Bacteria</taxon>
        <taxon>Pseudomonadati</taxon>
        <taxon>Pseudomonadota</taxon>
        <taxon>Betaproteobacteria</taxon>
        <taxon>Burkholderiales</taxon>
        <taxon>Comamonadaceae</taxon>
        <taxon>Hydrogenophaga</taxon>
    </lineage>
</organism>
<reference evidence="2 3" key="1">
    <citation type="submission" date="2019-09" db="EMBL/GenBank/DDBJ databases">
        <title>Hydrogenophaga aromatica sp. nov., isolated from a para-xylene-degrading enrichment culture.</title>
        <authorList>
            <person name="Tancsics A."/>
            <person name="Banerjee S."/>
        </authorList>
    </citation>
    <scope>NUCLEOTIDE SEQUENCE [LARGE SCALE GENOMIC DNA]</scope>
    <source>
        <strain evidence="2 3">D2P1</strain>
    </source>
</reference>
<protein>
    <submittedName>
        <fullName evidence="2">Uncharacterized protein</fullName>
    </submittedName>
</protein>
<gene>
    <name evidence="2" type="ORF">F3K02_10280</name>
</gene>
<proteinExistence type="predicted"/>
<feature type="signal peptide" evidence="1">
    <location>
        <begin position="1"/>
        <end position="23"/>
    </location>
</feature>
<evidence type="ECO:0000256" key="1">
    <source>
        <dbReference type="SAM" id="SignalP"/>
    </source>
</evidence>
<dbReference type="EMBL" id="VYGV01000007">
    <property type="protein sequence ID" value="NWF45632.1"/>
    <property type="molecule type" value="Genomic_DNA"/>
</dbReference>
<evidence type="ECO:0000313" key="3">
    <source>
        <dbReference type="Proteomes" id="UP000545507"/>
    </source>
</evidence>
<dbReference type="Proteomes" id="UP000545507">
    <property type="component" value="Unassembled WGS sequence"/>
</dbReference>
<keyword evidence="1" id="KW-0732">Signal</keyword>
<name>A0A7Y8GX27_9BURK</name>
<feature type="chain" id="PRO_5031185378" evidence="1">
    <location>
        <begin position="24"/>
        <end position="141"/>
    </location>
</feature>
<sequence length="141" mass="15166">MRAVKWLLAITMTNLLYAQIAHSAPGEDTIQLNGPVKYVAMPGAPRQQSAGMDGPTDIPAWMRARINRYVAKAFSATAEDGSIYTDNDVVTTVQTEGLRKTCVQEVGSNTVPAGDSLGSRYGPQAQDQVVVLRGDLVNVCR</sequence>
<comment type="caution">
    <text evidence="2">The sequence shown here is derived from an EMBL/GenBank/DDBJ whole genome shotgun (WGS) entry which is preliminary data.</text>
</comment>
<evidence type="ECO:0000313" key="2">
    <source>
        <dbReference type="EMBL" id="NWF45632.1"/>
    </source>
</evidence>
<accession>A0A7Y8GX27</accession>
<dbReference type="AlphaFoldDB" id="A0A7Y8GX27"/>
<keyword evidence="3" id="KW-1185">Reference proteome</keyword>